<dbReference type="EMBL" id="CAKLPY010000001">
    <property type="protein sequence ID" value="CAH0994658.1"/>
    <property type="molecule type" value="Genomic_DNA"/>
</dbReference>
<comment type="caution">
    <text evidence="2">The sequence shown here is derived from an EMBL/GenBank/DDBJ whole genome shotgun (WGS) entry which is preliminary data.</text>
</comment>
<keyword evidence="1" id="KW-0732">Signal</keyword>
<dbReference type="RefSeq" id="WP_238804622.1">
    <property type="nucleotide sequence ID" value="NZ_CAKLPY010000001.1"/>
</dbReference>
<evidence type="ECO:0000313" key="3">
    <source>
        <dbReference type="Proteomes" id="UP000837932"/>
    </source>
</evidence>
<accession>A0ABN8ES85</accession>
<name>A0ABN8ES85_9BACT</name>
<feature type="chain" id="PRO_5045626510" description="Outer membrane protein beta-barrel domain-containing protein" evidence="1">
    <location>
        <begin position="25"/>
        <end position="242"/>
    </location>
</feature>
<gene>
    <name evidence="2" type="ORF">EMA8858_00770</name>
</gene>
<feature type="signal peptide" evidence="1">
    <location>
        <begin position="1"/>
        <end position="24"/>
    </location>
</feature>
<organism evidence="2 3">
    <name type="scientific">Emticicia aquatica</name>
    <dbReference type="NCBI Taxonomy" id="1681835"/>
    <lineage>
        <taxon>Bacteria</taxon>
        <taxon>Pseudomonadati</taxon>
        <taxon>Bacteroidota</taxon>
        <taxon>Cytophagia</taxon>
        <taxon>Cytophagales</taxon>
        <taxon>Leadbetterellaceae</taxon>
        <taxon>Emticicia</taxon>
    </lineage>
</organism>
<proteinExistence type="predicted"/>
<reference evidence="2" key="1">
    <citation type="submission" date="2021-12" db="EMBL/GenBank/DDBJ databases">
        <authorList>
            <person name="Rodrigo-Torres L."/>
            <person name="Arahal R. D."/>
            <person name="Lucena T."/>
        </authorList>
    </citation>
    <scope>NUCLEOTIDE SEQUENCE</scope>
    <source>
        <strain evidence="2">CECT 8858</strain>
    </source>
</reference>
<keyword evidence="3" id="KW-1185">Reference proteome</keyword>
<dbReference type="Proteomes" id="UP000837932">
    <property type="component" value="Unassembled WGS sequence"/>
</dbReference>
<protein>
    <recommendedName>
        <fullName evidence="4">Outer membrane protein beta-barrel domain-containing protein</fullName>
    </recommendedName>
</protein>
<evidence type="ECO:0008006" key="4">
    <source>
        <dbReference type="Google" id="ProtNLM"/>
    </source>
</evidence>
<evidence type="ECO:0000313" key="2">
    <source>
        <dbReference type="EMBL" id="CAH0994658.1"/>
    </source>
</evidence>
<sequence length="242" mass="26069">MGRFSRLIIFLASLALVISTNAIGQDSTKTSSIRTVFGGKKASLKVNYLGIYFAPEYQYGQLGGSFTSLGGGSFMLQFNKKLGVGVTGFGSFRNNQSSNINGSFAGLKLEYTLKPDAAIHVSFPLVIGVGGNGLGEFGEHHAFRGDRDGGVFPTDGIDPNVIHTDYDDESGNISKIIQPGIIAEANLARFVKFHIGANYRLAFNSNGYNTDYQGFSANTGFKIGLFDYSLKRKKSTAKTDKL</sequence>
<evidence type="ECO:0000256" key="1">
    <source>
        <dbReference type="SAM" id="SignalP"/>
    </source>
</evidence>